<keyword evidence="3" id="KW-1185">Reference proteome</keyword>
<dbReference type="RefSeq" id="WP_345268792.1">
    <property type="nucleotide sequence ID" value="NZ_BAABHB010000006.1"/>
</dbReference>
<proteinExistence type="predicted"/>
<feature type="domain" description="CHAT" evidence="1">
    <location>
        <begin position="14"/>
        <end position="172"/>
    </location>
</feature>
<dbReference type="InterPro" id="IPR024983">
    <property type="entry name" value="CHAT_dom"/>
</dbReference>
<evidence type="ECO:0000259" key="1">
    <source>
        <dbReference type="Pfam" id="PF12770"/>
    </source>
</evidence>
<dbReference type="Proteomes" id="UP001500936">
    <property type="component" value="Unassembled WGS sequence"/>
</dbReference>
<reference evidence="3" key="1">
    <citation type="journal article" date="2019" name="Int. J. Syst. Evol. Microbiol.">
        <title>The Global Catalogue of Microorganisms (GCM) 10K type strain sequencing project: providing services to taxonomists for standard genome sequencing and annotation.</title>
        <authorList>
            <consortium name="The Broad Institute Genomics Platform"/>
            <consortium name="The Broad Institute Genome Sequencing Center for Infectious Disease"/>
            <person name="Wu L."/>
            <person name="Ma J."/>
        </authorList>
    </citation>
    <scope>NUCLEOTIDE SEQUENCE [LARGE SCALE GENOMIC DNA]</scope>
    <source>
        <strain evidence="3">JCM 17925</strain>
    </source>
</reference>
<comment type="caution">
    <text evidence="2">The sequence shown here is derived from an EMBL/GenBank/DDBJ whole genome shotgun (WGS) entry which is preliminary data.</text>
</comment>
<dbReference type="Pfam" id="PF12770">
    <property type="entry name" value="CHAT"/>
    <property type="match status" value="1"/>
</dbReference>
<gene>
    <name evidence="2" type="ORF">GCM10023187_31660</name>
</gene>
<protein>
    <recommendedName>
        <fullName evidence="1">CHAT domain-containing protein</fullName>
    </recommendedName>
</protein>
<evidence type="ECO:0000313" key="3">
    <source>
        <dbReference type="Proteomes" id="UP001500936"/>
    </source>
</evidence>
<evidence type="ECO:0000313" key="2">
    <source>
        <dbReference type="EMBL" id="GAA4409019.1"/>
    </source>
</evidence>
<sequence length="619" mass="70733">MNTLLFCYANDRNRPLPSLAEEDGQIDRLLDLRSSRNHYQKIRDSFATAESVTSKILTYQDSLCLFHFSGHAGTNILQFEDTTARGMGIAQLLARCPNLRLVFLNGCSTLQHVQLLRGLNVNAAVIATSTPIEDQTATRFALAFYRALNNQHPLQQAVEIAQLEIQVTTNTHVQQVERAMLVDSMEEVSRNQWYFFCPDPALAQWELPTGDAVSMTEYKPNAALRTTLFQSLRGYDPTLTEAFKAKQQLPPEALKSWLNEELLRRLPYPIAEPLRRLLCPPLSPAGKMLPVTPSRDRLMNYVSLYDGAVDLLVGTLLAQTRECLQQAEEAGQPIAPGEELERHLQQLLTDGRLMLEPQPLLTMLRSMGQFLISNQVDLFIQEMHDLARLFSEQPEFYESVGFFHDLRQRLISAPALGNVDSLCQIGEDHLVEILKHLGFWAHYRLESVRNIRALHFYNRRPEYAHERAVLRTSQSYRIEDVCFQEVKLADIWDSQSVLLVKTSRQLGPTGQWEEPVAVGFLNLSPFFIDRNVFLRSDNAVFDLYSFHSCTEGWLRFGHLARPEDPLLRISLTDTDTTHQQDYTMLREQFRVVQSLFTLEPVAEVSYPAHNDDIDLSLLD</sequence>
<name>A0ABP8KLY9_9BACT</name>
<organism evidence="2 3">
    <name type="scientific">Nibrella viscosa</name>
    <dbReference type="NCBI Taxonomy" id="1084524"/>
    <lineage>
        <taxon>Bacteria</taxon>
        <taxon>Pseudomonadati</taxon>
        <taxon>Bacteroidota</taxon>
        <taxon>Cytophagia</taxon>
        <taxon>Cytophagales</taxon>
        <taxon>Spirosomataceae</taxon>
        <taxon>Nibrella</taxon>
    </lineage>
</organism>
<accession>A0ABP8KLY9</accession>
<dbReference type="EMBL" id="BAABHB010000006">
    <property type="protein sequence ID" value="GAA4409019.1"/>
    <property type="molecule type" value="Genomic_DNA"/>
</dbReference>